<evidence type="ECO:0000256" key="6">
    <source>
        <dbReference type="ARBA" id="ARBA00022989"/>
    </source>
</evidence>
<dbReference type="PROSITE" id="PS50850">
    <property type="entry name" value="MFS"/>
    <property type="match status" value="1"/>
</dbReference>
<dbReference type="GO" id="GO:0015293">
    <property type="term" value="F:symporter activity"/>
    <property type="evidence" value="ECO:0007669"/>
    <property type="project" value="UniProtKB-KW"/>
</dbReference>
<reference evidence="14" key="1">
    <citation type="journal article" date="2019" name="Nat. Commun.">
        <title>The genome of broomcorn millet.</title>
        <authorList>
            <person name="Zou C."/>
            <person name="Miki D."/>
            <person name="Li D."/>
            <person name="Tang Q."/>
            <person name="Xiao L."/>
            <person name="Rajput S."/>
            <person name="Deng P."/>
            <person name="Jia W."/>
            <person name="Huang R."/>
            <person name="Zhang M."/>
            <person name="Sun Y."/>
            <person name="Hu J."/>
            <person name="Fu X."/>
            <person name="Schnable P.S."/>
            <person name="Li F."/>
            <person name="Zhang H."/>
            <person name="Feng B."/>
            <person name="Zhu X."/>
            <person name="Liu R."/>
            <person name="Schnable J.C."/>
            <person name="Zhu J.-K."/>
            <person name="Zhang H."/>
        </authorList>
    </citation>
    <scope>NUCLEOTIDE SEQUENCE [LARGE SCALE GENOMIC DNA]</scope>
</reference>
<dbReference type="SUPFAM" id="SSF103473">
    <property type="entry name" value="MFS general substrate transporter"/>
    <property type="match status" value="1"/>
</dbReference>
<evidence type="ECO:0000259" key="12">
    <source>
        <dbReference type="PROSITE" id="PS50850"/>
    </source>
</evidence>
<dbReference type="STRING" id="4540.A0A3L6RL29"/>
<keyword evidence="7 11" id="KW-0472">Membrane</keyword>
<feature type="transmembrane region" description="Helical" evidence="11">
    <location>
        <begin position="28"/>
        <end position="54"/>
    </location>
</feature>
<dbReference type="InterPro" id="IPR020846">
    <property type="entry name" value="MFS_dom"/>
</dbReference>
<dbReference type="GO" id="GO:0006817">
    <property type="term" value="P:phosphate ion transport"/>
    <property type="evidence" value="ECO:0007669"/>
    <property type="project" value="UniProtKB-KW"/>
</dbReference>
<evidence type="ECO:0000256" key="9">
    <source>
        <dbReference type="ARBA" id="ARBA00044504"/>
    </source>
</evidence>
<feature type="region of interest" description="Disordered" evidence="10">
    <location>
        <begin position="506"/>
        <end position="526"/>
    </location>
</feature>
<dbReference type="InterPro" id="IPR005829">
    <property type="entry name" value="Sugar_transporter_CS"/>
</dbReference>
<evidence type="ECO:0000256" key="8">
    <source>
        <dbReference type="ARBA" id="ARBA00032043"/>
    </source>
</evidence>
<keyword evidence="5" id="KW-0769">Symport</keyword>
<feature type="transmembrane region" description="Helical" evidence="11">
    <location>
        <begin position="347"/>
        <end position="373"/>
    </location>
</feature>
<evidence type="ECO:0000256" key="11">
    <source>
        <dbReference type="SAM" id="Phobius"/>
    </source>
</evidence>
<comment type="caution">
    <text evidence="13">The sequence shown here is derived from an EMBL/GenBank/DDBJ whole genome shotgun (WGS) entry which is preliminary data.</text>
</comment>
<comment type="subcellular location">
    <subcellularLocation>
        <location evidence="1">Membrane</location>
        <topology evidence="1">Multi-pass membrane protein</topology>
    </subcellularLocation>
</comment>
<dbReference type="PANTHER" id="PTHR24064">
    <property type="entry name" value="SOLUTE CARRIER FAMILY 22 MEMBER"/>
    <property type="match status" value="1"/>
</dbReference>
<accession>A0A3L6RL29</accession>
<gene>
    <name evidence="13" type="ORF">C2845_PM13G08590</name>
</gene>
<protein>
    <recommendedName>
        <fullName evidence="8">H(+)/Pi cotransporter</fullName>
    </recommendedName>
</protein>
<dbReference type="AlphaFoldDB" id="A0A3L6RL29"/>
<keyword evidence="14" id="KW-1185">Reference proteome</keyword>
<evidence type="ECO:0000256" key="5">
    <source>
        <dbReference type="ARBA" id="ARBA00022847"/>
    </source>
</evidence>
<feature type="transmembrane region" description="Helical" evidence="11">
    <location>
        <begin position="170"/>
        <end position="200"/>
    </location>
</feature>
<evidence type="ECO:0000313" key="13">
    <source>
        <dbReference type="EMBL" id="RLN04641.1"/>
    </source>
</evidence>
<dbReference type="InterPro" id="IPR005828">
    <property type="entry name" value="MFS_sugar_transport-like"/>
</dbReference>
<dbReference type="FunFam" id="1.20.1250.20:FF:000175">
    <property type="entry name" value="Inorganic phosphate transporter 1-6"/>
    <property type="match status" value="1"/>
</dbReference>
<dbReference type="GO" id="GO:0016020">
    <property type="term" value="C:membrane"/>
    <property type="evidence" value="ECO:0007669"/>
    <property type="project" value="UniProtKB-SubCell"/>
</dbReference>
<feature type="transmembrane region" description="Helical" evidence="11">
    <location>
        <begin position="221"/>
        <end position="240"/>
    </location>
</feature>
<evidence type="ECO:0000256" key="4">
    <source>
        <dbReference type="ARBA" id="ARBA00022692"/>
    </source>
</evidence>
<dbReference type="Proteomes" id="UP000275267">
    <property type="component" value="Unassembled WGS sequence"/>
</dbReference>
<evidence type="ECO:0000256" key="2">
    <source>
        <dbReference type="ARBA" id="ARBA00022448"/>
    </source>
</evidence>
<evidence type="ECO:0000256" key="1">
    <source>
        <dbReference type="ARBA" id="ARBA00004141"/>
    </source>
</evidence>
<proteinExistence type="inferred from homology"/>
<evidence type="ECO:0000256" key="3">
    <source>
        <dbReference type="ARBA" id="ARBA00022592"/>
    </source>
</evidence>
<keyword evidence="4 11" id="KW-0812">Transmembrane</keyword>
<feature type="transmembrane region" description="Helical" evidence="11">
    <location>
        <begin position="406"/>
        <end position="430"/>
    </location>
</feature>
<feature type="domain" description="Major facilitator superfamily (MFS) profile" evidence="12">
    <location>
        <begin position="28"/>
        <end position="499"/>
    </location>
</feature>
<evidence type="ECO:0000313" key="14">
    <source>
        <dbReference type="Proteomes" id="UP000275267"/>
    </source>
</evidence>
<dbReference type="PROSITE" id="PS00216">
    <property type="entry name" value="SUGAR_TRANSPORT_1"/>
    <property type="match status" value="1"/>
</dbReference>
<comment type="similarity">
    <text evidence="9">Belongs to the major facilitator superfamily. Phosphate:H(+) symporter (TC 2.A.1.9) family.</text>
</comment>
<evidence type="ECO:0000256" key="10">
    <source>
        <dbReference type="SAM" id="MobiDB-lite"/>
    </source>
</evidence>
<keyword evidence="2" id="KW-0813">Transport</keyword>
<name>A0A3L6RL29_PANMI</name>
<dbReference type="InterPro" id="IPR036259">
    <property type="entry name" value="MFS_trans_sf"/>
</dbReference>
<dbReference type="Gene3D" id="1.20.1250.20">
    <property type="entry name" value="MFS general substrate transporter like domains"/>
    <property type="match status" value="1"/>
</dbReference>
<dbReference type="EMBL" id="PQIB02000008">
    <property type="protein sequence ID" value="RLN04641.1"/>
    <property type="molecule type" value="Genomic_DNA"/>
</dbReference>
<organism evidence="13 14">
    <name type="scientific">Panicum miliaceum</name>
    <name type="common">Proso millet</name>
    <name type="synonym">Broomcorn millet</name>
    <dbReference type="NCBI Taxonomy" id="4540"/>
    <lineage>
        <taxon>Eukaryota</taxon>
        <taxon>Viridiplantae</taxon>
        <taxon>Streptophyta</taxon>
        <taxon>Embryophyta</taxon>
        <taxon>Tracheophyta</taxon>
        <taxon>Spermatophyta</taxon>
        <taxon>Magnoliopsida</taxon>
        <taxon>Liliopsida</taxon>
        <taxon>Poales</taxon>
        <taxon>Poaceae</taxon>
        <taxon>PACMAD clade</taxon>
        <taxon>Panicoideae</taxon>
        <taxon>Panicodae</taxon>
        <taxon>Paniceae</taxon>
        <taxon>Panicinae</taxon>
        <taxon>Panicum</taxon>
        <taxon>Panicum sect. Panicum</taxon>
    </lineage>
</organism>
<keyword evidence="3" id="KW-0592">Phosphate transport</keyword>
<keyword evidence="6 11" id="KW-1133">Transmembrane helix</keyword>
<feature type="transmembrane region" description="Helical" evidence="11">
    <location>
        <begin position="380"/>
        <end position="400"/>
    </location>
</feature>
<sequence length="526" mass="57305">MAPAAGWPSLTVLAALDSACTQMYHLKAIAIAGMGFFTGAYDLFCISTVSRLLGRLYFQGKKYELPDRPSRQPMAVDDMVVGVALVGTLMGQLGFGYLGDSLGRKRVYGITLVLMATCALGSGLSFGSSRRAVVGTLCFFRFWLGVGVGGEHPLSATIMCEYTNRKARGAFMAAVFAMQGVGIVFACLVSTIVSGVFLRCNPAPSWHEDRQRSAQLPAADYVWRLVLMFAAFPELGTLYWRMKLPETARYTALVAGDGKQAAMDMQAVLDVPIEGEQEKVSRYKAANEYPLLSREFARRHGLHLVGTTTTWFLLQITFYSQNLTKKDVFQAIRLTSSPEDLNVLEEVFQISLAMFLVALLGTFPGYWVAVAIIDKFGRRLIQLVGFLMMSVFLLAMGLMPRNHNNVLFLLYALTLFFASLGPNCTTFVLAAELFPARLRSTCHAISAAAGTAGAITTAYGVQNLNTIGYMVSIKKGLVMLAVTNFLGFFLTFLIPETMGQSLEEISGEDDNASIGADSLVDTSIPT</sequence>
<evidence type="ECO:0000256" key="7">
    <source>
        <dbReference type="ARBA" id="ARBA00023136"/>
    </source>
</evidence>
<dbReference type="OrthoDB" id="433512at2759"/>
<feature type="transmembrane region" description="Helical" evidence="11">
    <location>
        <begin position="75"/>
        <end position="95"/>
    </location>
</feature>
<feature type="transmembrane region" description="Helical" evidence="11">
    <location>
        <begin position="477"/>
        <end position="494"/>
    </location>
</feature>
<dbReference type="CDD" id="cd17364">
    <property type="entry name" value="MFS_PhT"/>
    <property type="match status" value="1"/>
</dbReference>
<dbReference type="Pfam" id="PF00083">
    <property type="entry name" value="Sugar_tr"/>
    <property type="match status" value="1"/>
</dbReference>
<feature type="transmembrane region" description="Helical" evidence="11">
    <location>
        <begin position="107"/>
        <end position="126"/>
    </location>
</feature>